<proteinExistence type="predicted"/>
<feature type="signal peptide" evidence="2">
    <location>
        <begin position="1"/>
        <end position="27"/>
    </location>
</feature>
<reference evidence="4 5" key="1">
    <citation type="submission" date="2020-08" db="EMBL/GenBank/DDBJ databases">
        <title>Novel species isolated from subtropical streams in China.</title>
        <authorList>
            <person name="Lu H."/>
        </authorList>
    </citation>
    <scope>NUCLEOTIDE SEQUENCE [LARGE SCALE GENOMIC DNA]</scope>
    <source>
        <strain evidence="4 5">CY18W</strain>
    </source>
</reference>
<dbReference type="SUPFAM" id="SSF55545">
    <property type="entry name" value="beta-N-acetylhexosaminidase-like domain"/>
    <property type="match status" value="1"/>
</dbReference>
<keyword evidence="2" id="KW-0732">Signal</keyword>
<dbReference type="EMBL" id="JACOGF010000020">
    <property type="protein sequence ID" value="MBC3920841.1"/>
    <property type="molecule type" value="Genomic_DNA"/>
</dbReference>
<evidence type="ECO:0000313" key="5">
    <source>
        <dbReference type="Proteomes" id="UP000650424"/>
    </source>
</evidence>
<dbReference type="Proteomes" id="UP000650424">
    <property type="component" value="Unassembled WGS sequence"/>
</dbReference>
<accession>A0ABR6ZY82</accession>
<keyword evidence="5" id="KW-1185">Reference proteome</keyword>
<feature type="chain" id="PRO_5045989524" evidence="2">
    <location>
        <begin position="28"/>
        <end position="857"/>
    </location>
</feature>
<dbReference type="InterPro" id="IPR041437">
    <property type="entry name" value="GH115_C"/>
</dbReference>
<dbReference type="Gene3D" id="3.30.379.10">
    <property type="entry name" value="Chitobiase/beta-hexosaminidase domain 2-like"/>
    <property type="match status" value="1"/>
</dbReference>
<dbReference type="Gene3D" id="3.20.20.520">
    <property type="entry name" value="Glycosyl hydrolase family 115"/>
    <property type="match status" value="1"/>
</dbReference>
<dbReference type="PANTHER" id="PTHR37842">
    <property type="match status" value="1"/>
</dbReference>
<feature type="domain" description="Gylcosyl hydrolase 115 C-terminal" evidence="3">
    <location>
        <begin position="685"/>
        <end position="851"/>
    </location>
</feature>
<dbReference type="Pfam" id="PF15979">
    <property type="entry name" value="Glyco_hydro_115"/>
    <property type="match status" value="1"/>
</dbReference>
<dbReference type="InterPro" id="IPR031924">
    <property type="entry name" value="GH115"/>
</dbReference>
<dbReference type="Pfam" id="PF17829">
    <property type="entry name" value="GH115_C"/>
    <property type="match status" value="1"/>
</dbReference>
<organism evidence="4 5">
    <name type="scientific">Undibacterium hunanense</name>
    <dbReference type="NCBI Taxonomy" id="2762292"/>
    <lineage>
        <taxon>Bacteria</taxon>
        <taxon>Pseudomonadati</taxon>
        <taxon>Pseudomonadota</taxon>
        <taxon>Betaproteobacteria</taxon>
        <taxon>Burkholderiales</taxon>
        <taxon>Oxalobacteraceae</taxon>
        <taxon>Undibacterium</taxon>
    </lineage>
</organism>
<dbReference type="GO" id="GO:0016787">
    <property type="term" value="F:hydrolase activity"/>
    <property type="evidence" value="ECO:0007669"/>
    <property type="project" value="UniProtKB-KW"/>
</dbReference>
<evidence type="ECO:0000259" key="3">
    <source>
        <dbReference type="Pfam" id="PF17829"/>
    </source>
</evidence>
<name>A0ABR6ZY82_9BURK</name>
<dbReference type="PANTHER" id="PTHR37842:SF2">
    <property type="entry name" value="GYLCOSYL HYDROLASE 115 C-TERMINAL DOMAIN-CONTAINING PROTEIN"/>
    <property type="match status" value="1"/>
</dbReference>
<evidence type="ECO:0000256" key="1">
    <source>
        <dbReference type="ARBA" id="ARBA00022801"/>
    </source>
</evidence>
<keyword evidence="1 4" id="KW-0378">Hydrolase</keyword>
<dbReference type="InterPro" id="IPR042301">
    <property type="entry name" value="GH115_sf"/>
</dbReference>
<dbReference type="InterPro" id="IPR029018">
    <property type="entry name" value="Hex-like_dom2"/>
</dbReference>
<comment type="caution">
    <text evidence="4">The sequence shown here is derived from an EMBL/GenBank/DDBJ whole genome shotgun (WGS) entry which is preliminary data.</text>
</comment>
<evidence type="ECO:0000256" key="2">
    <source>
        <dbReference type="SAM" id="SignalP"/>
    </source>
</evidence>
<gene>
    <name evidence="4" type="ORF">H8L32_25475</name>
</gene>
<dbReference type="Gene3D" id="1.20.58.2150">
    <property type="match status" value="1"/>
</dbReference>
<dbReference type="Gene3D" id="2.60.120.1620">
    <property type="match status" value="1"/>
</dbReference>
<evidence type="ECO:0000313" key="4">
    <source>
        <dbReference type="EMBL" id="MBC3920841.1"/>
    </source>
</evidence>
<dbReference type="RefSeq" id="WP_186950678.1">
    <property type="nucleotide sequence ID" value="NZ_JACOGF010000020.1"/>
</dbReference>
<sequence>MHAFARLCRILISLLASSFLLCSPVLAQSSPHDDWISSVVLPGSAVISDASKPTQIVLADGDAKVVQLAARDLATDLERVTGRHAHISSPSAIKSTSLILVGTLGKSPLLDQLVAAGKLDIGNLRGAWESFVVASVTAPMPGVDNAVVIVGSDARGTAFGIYELSQAIGVSPWHWWADVAPEKKAALYMAAGTRRFGPPSVRYRGIFINDEDWGLHVWAANNFEPEHKGIGPKTYAKVFELLLRLKANTLWPAMHAVSPPFNQLAANAALANDYGIVMGSSHAEPMLRNNVGEWKAAPESYNYVSNADGVRAYWEERLRSNGGYENIYTLGMRGIHDSKMQGPKTDIERRQVLETIFSDQRRLLNKYVNPDINQVPQVFCAYKEVLPLYRQGLQVPDDVTIIWPDDNFGYVRSFATAEERKRAGGFGVYYHLSYLGAPLSYLWLSTTPPALIWEEMSKSYDNGARNIWIANVGDLKPAEIGTEFFLQMAWDMQRWPLAQLSTYLRQWAGREFGATQATEIAAIMSEYYQLNYQRKPEHLQWWLPKESPRPSALSPDEITQRLAAFTQLQSRVGKVGKQLRADQQDAFFELVAYPVQASALANLRYFETERGNRAAAINADQQLQTINAHWNGPLAAGKWRGIMAAEPADDQWKSMRISKWQAPATDIVAAAPVAPVAPVAPPTASVVAMEAEQFQHQRANGSMRWELIPGLGRTGAGTMALFPTTAAAIPLAQAASTAPRLDYEFTLDGTDGAGNYQFSAYLIPTQPLSGTVLELAIAIDDGAPQLVQLDVKDGSAEWAQGVLNATRIASTPVGTLAAGKHQLHVYGIRPGIVVDKIVLHQGKLSSGYLGPVSASRN</sequence>
<protein>
    <submittedName>
        <fullName evidence="4">Glycosyl hydrolase 115 family protein</fullName>
    </submittedName>
</protein>